<comment type="miscellaneous">
    <text evidence="2">Reaction mechanism of ThiL seems to utilize a direct, inline transfer of the gamma-phosphate of ATP to TMP rather than a phosphorylated enzyme intermediate.</text>
</comment>
<protein>
    <recommendedName>
        <fullName evidence="2">Thiamine-monophosphate kinase</fullName>
        <shortName evidence="2">TMP kinase</shortName>
        <shortName evidence="2">Thiamine-phosphate kinase</shortName>
        <ecNumber evidence="2">2.7.4.16</ecNumber>
    </recommendedName>
</protein>
<reference evidence="5 6" key="1">
    <citation type="journal article" date="2017" name="ISME J.">
        <title>Energy and carbon metabolisms in a deep terrestrial subsurface fluid microbial community.</title>
        <authorList>
            <person name="Momper L."/>
            <person name="Jungbluth S.P."/>
            <person name="Lee M.D."/>
            <person name="Amend J.P."/>
        </authorList>
    </citation>
    <scope>NUCLEOTIDE SEQUENCE [LARGE SCALE GENOMIC DNA]</scope>
    <source>
        <strain evidence="5">SURF_26</strain>
    </source>
</reference>
<feature type="binding site" evidence="2">
    <location>
        <position position="196"/>
    </location>
    <ligand>
        <name>Mg(2+)</name>
        <dbReference type="ChEBI" id="CHEBI:18420"/>
        <label>3</label>
    </ligand>
</feature>
<dbReference type="HAMAP" id="MF_02128">
    <property type="entry name" value="TMP_kinase"/>
    <property type="match status" value="1"/>
</dbReference>
<dbReference type="Gene3D" id="3.30.1330.10">
    <property type="entry name" value="PurM-like, N-terminal domain"/>
    <property type="match status" value="1"/>
</dbReference>
<keyword evidence="2" id="KW-0479">Metal-binding</keyword>
<dbReference type="EMBL" id="QZJZ01000015">
    <property type="protein sequence ID" value="RJP61193.1"/>
    <property type="molecule type" value="Genomic_DNA"/>
</dbReference>
<feature type="binding site" evidence="2">
    <location>
        <begin position="122"/>
        <end position="123"/>
    </location>
    <ligand>
        <name>ATP</name>
        <dbReference type="ChEBI" id="CHEBI:30616"/>
    </ligand>
</feature>
<evidence type="ECO:0000313" key="6">
    <source>
        <dbReference type="Proteomes" id="UP000266426"/>
    </source>
</evidence>
<feature type="binding site" evidence="2">
    <location>
        <position position="105"/>
    </location>
    <ligand>
        <name>ATP</name>
        <dbReference type="ChEBI" id="CHEBI:30616"/>
    </ligand>
</feature>
<feature type="binding site" evidence="2">
    <location>
        <position position="199"/>
    </location>
    <ligand>
        <name>Mg(2+)</name>
        <dbReference type="ChEBI" id="CHEBI:18420"/>
        <label>5</label>
    </ligand>
</feature>
<dbReference type="NCBIfam" id="TIGR01379">
    <property type="entry name" value="thiL"/>
    <property type="match status" value="1"/>
</dbReference>
<name>A0A3A4R802_9BACT</name>
<feature type="binding site" evidence="2">
    <location>
        <position position="309"/>
    </location>
    <ligand>
        <name>substrate</name>
    </ligand>
</feature>
<dbReference type="InterPro" id="IPR036921">
    <property type="entry name" value="PurM-like_N_sf"/>
</dbReference>
<dbReference type="AlphaFoldDB" id="A0A3A4R802"/>
<feature type="binding site" evidence="2">
    <location>
        <position position="54"/>
    </location>
    <ligand>
        <name>substrate</name>
    </ligand>
</feature>
<dbReference type="GO" id="GO:0000287">
    <property type="term" value="F:magnesium ion binding"/>
    <property type="evidence" value="ECO:0007669"/>
    <property type="project" value="UniProtKB-UniRule"/>
</dbReference>
<keyword evidence="2" id="KW-0067">ATP-binding</keyword>
<feature type="binding site" evidence="2">
    <location>
        <position position="75"/>
    </location>
    <ligand>
        <name>Mg(2+)</name>
        <dbReference type="ChEBI" id="CHEBI:18420"/>
        <label>4</label>
    </ligand>
</feature>
<feature type="binding site" evidence="2">
    <location>
        <position position="198"/>
    </location>
    <ligand>
        <name>ATP</name>
        <dbReference type="ChEBI" id="CHEBI:30616"/>
    </ligand>
</feature>
<feature type="domain" description="PurM-like N-terminal" evidence="3">
    <location>
        <begin position="27"/>
        <end position="141"/>
    </location>
</feature>
<feature type="binding site" evidence="2">
    <location>
        <position position="149"/>
    </location>
    <ligand>
        <name>ATP</name>
        <dbReference type="ChEBI" id="CHEBI:30616"/>
    </ligand>
</feature>
<feature type="binding site" evidence="2">
    <location>
        <position position="47"/>
    </location>
    <ligand>
        <name>Mg(2+)</name>
        <dbReference type="ChEBI" id="CHEBI:18420"/>
        <label>2</label>
    </ligand>
</feature>
<comment type="caution">
    <text evidence="5">The sequence shown here is derived from an EMBL/GenBank/DDBJ whole genome shotgun (WGS) entry which is preliminary data.</text>
</comment>
<dbReference type="Pfam" id="PF02769">
    <property type="entry name" value="AIRS_C"/>
    <property type="match status" value="1"/>
</dbReference>
<accession>A0A3A4R802</accession>
<feature type="binding site" evidence="2">
    <location>
        <position position="29"/>
    </location>
    <ligand>
        <name>Mg(2+)</name>
        <dbReference type="ChEBI" id="CHEBI:18420"/>
        <label>4</label>
    </ligand>
</feature>
<feature type="binding site" evidence="2">
    <location>
        <position position="123"/>
    </location>
    <ligand>
        <name>Mg(2+)</name>
        <dbReference type="ChEBI" id="CHEBI:18420"/>
        <label>1</label>
    </ligand>
</feature>
<keyword evidence="1 2" id="KW-0784">Thiamine biosynthesis</keyword>
<evidence type="ECO:0000259" key="4">
    <source>
        <dbReference type="Pfam" id="PF02769"/>
    </source>
</evidence>
<feature type="binding site" evidence="2">
    <location>
        <position position="29"/>
    </location>
    <ligand>
        <name>Mg(2+)</name>
        <dbReference type="ChEBI" id="CHEBI:18420"/>
        <label>3</label>
    </ligand>
</feature>
<dbReference type="SUPFAM" id="SSF55326">
    <property type="entry name" value="PurM N-terminal domain-like"/>
    <property type="match status" value="1"/>
</dbReference>
<evidence type="ECO:0000256" key="2">
    <source>
        <dbReference type="HAMAP-Rule" id="MF_02128"/>
    </source>
</evidence>
<keyword evidence="2" id="KW-0547">Nucleotide-binding</keyword>
<comment type="similarity">
    <text evidence="2">Belongs to the thiamine-monophosphate kinase family.</text>
</comment>
<feature type="binding site" evidence="2">
    <location>
        <position position="249"/>
    </location>
    <ligand>
        <name>substrate</name>
    </ligand>
</feature>
<dbReference type="UniPathway" id="UPA00060">
    <property type="reaction ID" value="UER00142"/>
</dbReference>
<feature type="binding site" evidence="2">
    <location>
        <position position="45"/>
    </location>
    <ligand>
        <name>Mg(2+)</name>
        <dbReference type="ChEBI" id="CHEBI:18420"/>
        <label>4</label>
    </ligand>
</feature>
<dbReference type="InterPro" id="IPR036676">
    <property type="entry name" value="PurM-like_C_sf"/>
</dbReference>
<comment type="caution">
    <text evidence="2">Lacks conserved residue(s) required for the propagation of feature annotation.</text>
</comment>
<comment type="catalytic activity">
    <reaction evidence="2">
        <text>thiamine phosphate + ATP = thiamine diphosphate + ADP</text>
        <dbReference type="Rhea" id="RHEA:15913"/>
        <dbReference type="ChEBI" id="CHEBI:30616"/>
        <dbReference type="ChEBI" id="CHEBI:37575"/>
        <dbReference type="ChEBI" id="CHEBI:58937"/>
        <dbReference type="ChEBI" id="CHEBI:456216"/>
        <dbReference type="EC" id="2.7.4.16"/>
    </reaction>
</comment>
<dbReference type="GO" id="GO:0009229">
    <property type="term" value="P:thiamine diphosphate biosynthetic process"/>
    <property type="evidence" value="ECO:0007669"/>
    <property type="project" value="UniProtKB-UniRule"/>
</dbReference>
<keyword evidence="2 5" id="KW-0418">Kinase</keyword>
<dbReference type="SUPFAM" id="SSF56042">
    <property type="entry name" value="PurM C-terminal domain-like"/>
    <property type="match status" value="1"/>
</dbReference>
<dbReference type="CDD" id="cd02194">
    <property type="entry name" value="ThiL"/>
    <property type="match status" value="1"/>
</dbReference>
<evidence type="ECO:0000256" key="1">
    <source>
        <dbReference type="ARBA" id="ARBA00022977"/>
    </source>
</evidence>
<dbReference type="InterPro" id="IPR016188">
    <property type="entry name" value="PurM-like_N"/>
</dbReference>
<feature type="binding site" evidence="2">
    <location>
        <position position="75"/>
    </location>
    <ligand>
        <name>Mg(2+)</name>
        <dbReference type="ChEBI" id="CHEBI:18420"/>
        <label>3</label>
    </ligand>
</feature>
<keyword evidence="2 5" id="KW-0808">Transferase</keyword>
<evidence type="ECO:0000259" key="3">
    <source>
        <dbReference type="Pfam" id="PF00586"/>
    </source>
</evidence>
<dbReference type="Proteomes" id="UP000266426">
    <property type="component" value="Unassembled WGS sequence"/>
</dbReference>
<feature type="binding site" evidence="2">
    <location>
        <position position="47"/>
    </location>
    <ligand>
        <name>Mg(2+)</name>
        <dbReference type="ChEBI" id="CHEBI:18420"/>
        <label>1</label>
    </ligand>
</feature>
<dbReference type="Gene3D" id="3.90.650.10">
    <property type="entry name" value="PurM-like C-terminal domain"/>
    <property type="match status" value="1"/>
</dbReference>
<dbReference type="PIRSF" id="PIRSF005303">
    <property type="entry name" value="Thiam_monoph_kin"/>
    <property type="match status" value="1"/>
</dbReference>
<dbReference type="InterPro" id="IPR006283">
    <property type="entry name" value="ThiL-like"/>
</dbReference>
<dbReference type="Pfam" id="PF00586">
    <property type="entry name" value="AIRS"/>
    <property type="match status" value="1"/>
</dbReference>
<dbReference type="GO" id="GO:0009228">
    <property type="term" value="P:thiamine biosynthetic process"/>
    <property type="evidence" value="ECO:0007669"/>
    <property type="project" value="UniProtKB-KW"/>
</dbReference>
<keyword evidence="2" id="KW-0460">Magnesium</keyword>
<proteinExistence type="inferred from homology"/>
<comment type="function">
    <text evidence="2">Catalyzes the ATP-dependent phosphorylation of thiamine-monophosphate (TMP) to form thiamine-pyrophosphate (TPP), the active form of vitamin B1.</text>
</comment>
<dbReference type="EC" id="2.7.4.16" evidence="2"/>
<sequence>MFFSETDLIAGIASRAKYPSSIVKGIGDDTAVLKSADPDKYQLFTQDSIVLNQHFFLKDDPQAIGWKAYARNVSDIAAMGGIPSCALVALGLPKSLDEGWVTRLYDGIFSCADTFSCPVVGGDITAVENELFVSVSMIGVVSKQKLCLRNGAKPGNMVCVTGLLGGSIRSKHLNFMPRLREAQWLVNNVHITSMIDLSDGLAKDLFHIGEASSVGFELNKSEIPISSDAVALAAETGKAPIWHALNDGEDFELLFTVADNESDIKSVCTEFQELFGFRCSVVGRVIDQGEGAFIVDEKNRRGQLFPGGFDHFA</sequence>
<dbReference type="PANTHER" id="PTHR30270:SF0">
    <property type="entry name" value="THIAMINE-MONOPHOSPHATE KINASE"/>
    <property type="match status" value="1"/>
</dbReference>
<evidence type="ECO:0000313" key="5">
    <source>
        <dbReference type="EMBL" id="RJP61193.1"/>
    </source>
</evidence>
<feature type="domain" description="PurM-like C-terminal" evidence="4">
    <location>
        <begin position="169"/>
        <end position="295"/>
    </location>
</feature>
<dbReference type="PANTHER" id="PTHR30270">
    <property type="entry name" value="THIAMINE-MONOPHOSPHATE KINASE"/>
    <property type="match status" value="1"/>
</dbReference>
<feature type="binding site" evidence="2">
    <location>
        <position position="75"/>
    </location>
    <ligand>
        <name>Mg(2+)</name>
        <dbReference type="ChEBI" id="CHEBI:18420"/>
        <label>2</label>
    </ligand>
</feature>
<dbReference type="GO" id="GO:0005524">
    <property type="term" value="F:ATP binding"/>
    <property type="evidence" value="ECO:0007669"/>
    <property type="project" value="UniProtKB-UniRule"/>
</dbReference>
<dbReference type="GO" id="GO:0009030">
    <property type="term" value="F:thiamine-phosphate kinase activity"/>
    <property type="evidence" value="ECO:0007669"/>
    <property type="project" value="UniProtKB-UniRule"/>
</dbReference>
<dbReference type="InterPro" id="IPR010918">
    <property type="entry name" value="PurM-like_C_dom"/>
</dbReference>
<gene>
    <name evidence="2 5" type="primary">thiL</name>
    <name evidence="5" type="ORF">C4541_02335</name>
</gene>
<comment type="pathway">
    <text evidence="2">Cofactor biosynthesis; thiamine diphosphate biosynthesis; thiamine diphosphate from thiamine phosphate: step 1/1.</text>
</comment>
<organism evidence="5 6">
    <name type="scientific">Candidatus Auribacter fodinae</name>
    <dbReference type="NCBI Taxonomy" id="2093366"/>
    <lineage>
        <taxon>Bacteria</taxon>
        <taxon>Pseudomonadati</taxon>
        <taxon>Candidatus Auribacterota</taxon>
        <taxon>Candidatus Auribacteria</taxon>
        <taxon>Candidatus Auribacterales</taxon>
        <taxon>Candidatus Auribacteraceae</taxon>
        <taxon>Candidatus Auribacter</taxon>
    </lineage>
</organism>